<name>A0AAD4BI47_BOLED</name>
<dbReference type="AlphaFoldDB" id="A0AAD4BI47"/>
<reference evidence="3" key="1">
    <citation type="submission" date="2019-10" db="EMBL/GenBank/DDBJ databases">
        <authorList>
            <consortium name="DOE Joint Genome Institute"/>
            <person name="Kuo A."/>
            <person name="Miyauchi S."/>
            <person name="Kiss E."/>
            <person name="Drula E."/>
            <person name="Kohler A."/>
            <person name="Sanchez-Garcia M."/>
            <person name="Andreopoulos B."/>
            <person name="Barry K.W."/>
            <person name="Bonito G."/>
            <person name="Buee M."/>
            <person name="Carver A."/>
            <person name="Chen C."/>
            <person name="Cichocki N."/>
            <person name="Clum A."/>
            <person name="Culley D."/>
            <person name="Crous P.W."/>
            <person name="Fauchery L."/>
            <person name="Girlanda M."/>
            <person name="Hayes R."/>
            <person name="Keri Z."/>
            <person name="LaButti K."/>
            <person name="Lipzen A."/>
            <person name="Lombard V."/>
            <person name="Magnuson J."/>
            <person name="Maillard F."/>
            <person name="Morin E."/>
            <person name="Murat C."/>
            <person name="Nolan M."/>
            <person name="Ohm R."/>
            <person name="Pangilinan J."/>
            <person name="Pereira M."/>
            <person name="Perotto S."/>
            <person name="Peter M."/>
            <person name="Riley R."/>
            <person name="Sitrit Y."/>
            <person name="Stielow B."/>
            <person name="Szollosi G."/>
            <person name="Zifcakova L."/>
            <person name="Stursova M."/>
            <person name="Spatafora J.W."/>
            <person name="Tedersoo L."/>
            <person name="Vaario L.-M."/>
            <person name="Yamada A."/>
            <person name="Yan M."/>
            <person name="Wang P."/>
            <person name="Xu J."/>
            <person name="Bruns T."/>
            <person name="Baldrian P."/>
            <person name="Vilgalys R."/>
            <person name="Henrissat B."/>
            <person name="Grigoriev I.V."/>
            <person name="Hibbett D."/>
            <person name="Nagy L.G."/>
            <person name="Martin F.M."/>
        </authorList>
    </citation>
    <scope>NUCLEOTIDE SEQUENCE</scope>
    <source>
        <strain evidence="3">BED1</strain>
    </source>
</reference>
<proteinExistence type="predicted"/>
<accession>A0AAD4BI47</accession>
<dbReference type="EMBL" id="WHUW01000052">
    <property type="protein sequence ID" value="KAF8431220.1"/>
    <property type="molecule type" value="Genomic_DNA"/>
</dbReference>
<evidence type="ECO:0000313" key="2">
    <source>
        <dbReference type="EMBL" id="KAF8422345.1"/>
    </source>
</evidence>
<sequence length="176" mass="19089">MSSVTGSMHSHAGSTELKISHHPTSLHMHPLFASTRLHSAHISYNVTYTPSSRTVLDRTTHTAVPAHTLSQPATDPQTPAASHLVLRTDKFPWPVIVGPSTSSPSGTSFYIASDAWRESVLVWVSWACFSVAGSMAYAGKMASKLLECGQLQTLWVNSGTLTNYMKAEVRSQVAKH</sequence>
<reference evidence="3" key="2">
    <citation type="journal article" date="2020" name="Nat. Commun.">
        <title>Large-scale genome sequencing of mycorrhizal fungi provides insights into the early evolution of symbiotic traits.</title>
        <authorList>
            <person name="Miyauchi S."/>
            <person name="Kiss E."/>
            <person name="Kuo A."/>
            <person name="Drula E."/>
            <person name="Kohler A."/>
            <person name="Sanchez-Garcia M."/>
            <person name="Morin E."/>
            <person name="Andreopoulos B."/>
            <person name="Barry K.W."/>
            <person name="Bonito G."/>
            <person name="Buee M."/>
            <person name="Carver A."/>
            <person name="Chen C."/>
            <person name="Cichocki N."/>
            <person name="Clum A."/>
            <person name="Culley D."/>
            <person name="Crous P.W."/>
            <person name="Fauchery L."/>
            <person name="Girlanda M."/>
            <person name="Hayes R.D."/>
            <person name="Keri Z."/>
            <person name="LaButti K."/>
            <person name="Lipzen A."/>
            <person name="Lombard V."/>
            <person name="Magnuson J."/>
            <person name="Maillard F."/>
            <person name="Murat C."/>
            <person name="Nolan M."/>
            <person name="Ohm R.A."/>
            <person name="Pangilinan J."/>
            <person name="Pereira M.F."/>
            <person name="Perotto S."/>
            <person name="Peter M."/>
            <person name="Pfister S."/>
            <person name="Riley R."/>
            <person name="Sitrit Y."/>
            <person name="Stielow J.B."/>
            <person name="Szollosi G."/>
            <person name="Zifcakova L."/>
            <person name="Stursova M."/>
            <person name="Spatafora J.W."/>
            <person name="Tedersoo L."/>
            <person name="Vaario L.M."/>
            <person name="Yamada A."/>
            <person name="Yan M."/>
            <person name="Wang P."/>
            <person name="Xu J."/>
            <person name="Bruns T."/>
            <person name="Baldrian P."/>
            <person name="Vilgalys R."/>
            <person name="Dunand C."/>
            <person name="Henrissat B."/>
            <person name="Grigoriev I.V."/>
            <person name="Hibbett D."/>
            <person name="Nagy L.G."/>
            <person name="Martin F.M."/>
        </authorList>
    </citation>
    <scope>NUCLEOTIDE SEQUENCE</scope>
    <source>
        <strain evidence="3">BED1</strain>
    </source>
</reference>
<dbReference type="EMBL" id="WHUW01000126">
    <property type="protein sequence ID" value="KAF8422345.1"/>
    <property type="molecule type" value="Genomic_DNA"/>
</dbReference>
<evidence type="ECO:0000313" key="3">
    <source>
        <dbReference type="EMBL" id="KAF8431220.1"/>
    </source>
</evidence>
<feature type="domain" description="DUF6699" evidence="1">
    <location>
        <begin position="42"/>
        <end position="102"/>
    </location>
</feature>
<dbReference type="Proteomes" id="UP001194468">
    <property type="component" value="Unassembled WGS sequence"/>
</dbReference>
<keyword evidence="4" id="KW-1185">Reference proteome</keyword>
<protein>
    <recommendedName>
        <fullName evidence="1">DUF6699 domain-containing protein</fullName>
    </recommendedName>
</protein>
<dbReference type="Pfam" id="PF20415">
    <property type="entry name" value="DUF6699"/>
    <property type="match status" value="1"/>
</dbReference>
<comment type="caution">
    <text evidence="3">The sequence shown here is derived from an EMBL/GenBank/DDBJ whole genome shotgun (WGS) entry which is preliminary data.</text>
</comment>
<dbReference type="InterPro" id="IPR046522">
    <property type="entry name" value="DUF6699"/>
</dbReference>
<evidence type="ECO:0000313" key="4">
    <source>
        <dbReference type="Proteomes" id="UP001194468"/>
    </source>
</evidence>
<organism evidence="3 4">
    <name type="scientific">Boletus edulis BED1</name>
    <dbReference type="NCBI Taxonomy" id="1328754"/>
    <lineage>
        <taxon>Eukaryota</taxon>
        <taxon>Fungi</taxon>
        <taxon>Dikarya</taxon>
        <taxon>Basidiomycota</taxon>
        <taxon>Agaricomycotina</taxon>
        <taxon>Agaricomycetes</taxon>
        <taxon>Agaricomycetidae</taxon>
        <taxon>Boletales</taxon>
        <taxon>Boletineae</taxon>
        <taxon>Boletaceae</taxon>
        <taxon>Boletoideae</taxon>
        <taxon>Boletus</taxon>
    </lineage>
</organism>
<evidence type="ECO:0000259" key="1">
    <source>
        <dbReference type="Pfam" id="PF20415"/>
    </source>
</evidence>
<gene>
    <name evidence="3" type="ORF">L210DRAFT_3633769</name>
    <name evidence="2" type="ORF">L210DRAFT_3635152</name>
</gene>